<feature type="binding site" evidence="10">
    <location>
        <position position="267"/>
    </location>
    <ligand>
        <name>substrate</name>
    </ligand>
</feature>
<dbReference type="KEGG" id="ruv:EC9_36970"/>
<sequence length="395" mass="41476">MQLPQGFRFAGVRCGIKAKADRKDLTLVVGDRDLVAAGVYTQNKIVAAPVVLSRSRTPSSAVRAVVINSGNANACTGQQGDRDALAMTNLVAKACDLDPSSVLVMSTGIIGHKLPMDRIEQGIGAAADQLNDSSDNFLAAADGILTTDQGRKLAFRCEQIGDQKITFAAMAKGAGMIGPNMATMLGLVLCDANLTKIDAQRALRVAADASFNSISVDGHTSTNDTVNLLCSGTASATPLAEEHLARFTEVLTDFCIELAKQIPADGEGAHHVIEIRVGGSDCDADAKQIAKSIADSPLVKTAVTGNDPNWGRIMSAAGYAGVLVRPELCQLKINGSMVFDKGQPIDFDEKTISESMAADKTVVLEVTVGDGPGTSVFWTSDLTTDYVTFNSDYST</sequence>
<evidence type="ECO:0000256" key="4">
    <source>
        <dbReference type="ARBA" id="ARBA00022490"/>
    </source>
</evidence>
<dbReference type="NCBIfam" id="NF003802">
    <property type="entry name" value="PRK05388.1"/>
    <property type="match status" value="1"/>
</dbReference>
<feature type="chain" id="PRO_5023410290" description="Arginine biosynthesis bifunctional protein ArgJ alpha chain" evidence="10">
    <location>
        <begin position="1"/>
        <end position="182"/>
    </location>
</feature>
<dbReference type="GO" id="GO:0004042">
    <property type="term" value="F:L-glutamate N-acetyltransferase activity"/>
    <property type="evidence" value="ECO:0007669"/>
    <property type="project" value="UniProtKB-UniRule"/>
</dbReference>
<proteinExistence type="inferred from homology"/>
<comment type="function">
    <text evidence="10">Catalyzes two activities which are involved in the cyclic version of arginine biosynthesis: the synthesis of N-acetylglutamate from glutamate and acetyl-CoA as the acetyl donor, and of ornithine by transacetylation between N(2)-acetylornithine and glutamate.</text>
</comment>
<reference evidence="11 12" key="1">
    <citation type="submission" date="2019-02" db="EMBL/GenBank/DDBJ databases">
        <title>Deep-cultivation of Planctomycetes and their phenomic and genomic characterization uncovers novel biology.</title>
        <authorList>
            <person name="Wiegand S."/>
            <person name="Jogler M."/>
            <person name="Boedeker C."/>
            <person name="Pinto D."/>
            <person name="Vollmers J."/>
            <person name="Rivas-Marin E."/>
            <person name="Kohn T."/>
            <person name="Peeters S.H."/>
            <person name="Heuer A."/>
            <person name="Rast P."/>
            <person name="Oberbeckmann S."/>
            <person name="Bunk B."/>
            <person name="Jeske O."/>
            <person name="Meyerdierks A."/>
            <person name="Storesund J.E."/>
            <person name="Kallscheuer N."/>
            <person name="Luecker S."/>
            <person name="Lage O.M."/>
            <person name="Pohl T."/>
            <person name="Merkel B.J."/>
            <person name="Hornburger P."/>
            <person name="Mueller R.-W."/>
            <person name="Bruemmer F."/>
            <person name="Labrenz M."/>
            <person name="Spormann A.M."/>
            <person name="Op den Camp H."/>
            <person name="Overmann J."/>
            <person name="Amann R."/>
            <person name="Jetten M.S.M."/>
            <person name="Mascher T."/>
            <person name="Medema M.H."/>
            <person name="Devos D.P."/>
            <person name="Kaster A.-K."/>
            <person name="Ovreas L."/>
            <person name="Rohde M."/>
            <person name="Galperin M.Y."/>
            <person name="Jogler C."/>
        </authorList>
    </citation>
    <scope>NUCLEOTIDE SEQUENCE [LARGE SCALE GENOMIC DNA]</scope>
    <source>
        <strain evidence="11 12">EC9</strain>
    </source>
</reference>
<dbReference type="PANTHER" id="PTHR23100:SF0">
    <property type="entry name" value="ARGININE BIOSYNTHESIS BIFUNCTIONAL PROTEIN ARGJ, MITOCHONDRIAL"/>
    <property type="match status" value="1"/>
</dbReference>
<dbReference type="EMBL" id="CP036261">
    <property type="protein sequence ID" value="QDS89497.1"/>
    <property type="molecule type" value="Genomic_DNA"/>
</dbReference>
<feature type="binding site" evidence="10">
    <location>
        <position position="390"/>
    </location>
    <ligand>
        <name>substrate</name>
    </ligand>
</feature>
<protein>
    <recommendedName>
        <fullName evidence="10">Arginine biosynthesis bifunctional protein ArgJ</fullName>
    </recommendedName>
    <domain>
        <recommendedName>
            <fullName evidence="10">Glutamate N-acetyltransferase</fullName>
            <ecNumber evidence="10">2.3.1.35</ecNumber>
        </recommendedName>
        <alternativeName>
            <fullName evidence="10">Ornithine acetyltransferase</fullName>
            <shortName evidence="10">OATase</shortName>
        </alternativeName>
        <alternativeName>
            <fullName evidence="10">Ornithine transacetylase</fullName>
        </alternativeName>
    </domain>
    <domain>
        <recommendedName>
            <fullName evidence="10">Amino-acid acetyltransferase</fullName>
            <ecNumber evidence="10">2.3.1.1</ecNumber>
        </recommendedName>
        <alternativeName>
            <fullName evidence="10">N-acetylglutamate synthase</fullName>
            <shortName evidence="10">AGSase</shortName>
        </alternativeName>
    </domain>
    <component>
        <recommendedName>
            <fullName evidence="10">Arginine biosynthesis bifunctional protein ArgJ alpha chain</fullName>
        </recommendedName>
    </component>
    <component>
        <recommendedName>
            <fullName evidence="10">Arginine biosynthesis bifunctional protein ArgJ beta chain</fullName>
        </recommendedName>
    </component>
</protein>
<keyword evidence="5 10" id="KW-0055">Arginine biosynthesis</keyword>
<name>A0A517M3P7_9BACT</name>
<dbReference type="OrthoDB" id="9804242at2"/>
<dbReference type="UniPathway" id="UPA00068">
    <property type="reaction ID" value="UER00106"/>
</dbReference>
<feature type="binding site" evidence="10">
    <location>
        <position position="183"/>
    </location>
    <ligand>
        <name>substrate</name>
    </ligand>
</feature>
<feature type="binding site" evidence="10">
    <location>
        <position position="395"/>
    </location>
    <ligand>
        <name>substrate</name>
    </ligand>
</feature>
<comment type="similarity">
    <text evidence="2 10">Belongs to the ArgJ family.</text>
</comment>
<organism evidence="11 12">
    <name type="scientific">Rosistilla ulvae</name>
    <dbReference type="NCBI Taxonomy" id="1930277"/>
    <lineage>
        <taxon>Bacteria</taxon>
        <taxon>Pseudomonadati</taxon>
        <taxon>Planctomycetota</taxon>
        <taxon>Planctomycetia</taxon>
        <taxon>Pirellulales</taxon>
        <taxon>Pirellulaceae</taxon>
        <taxon>Rosistilla</taxon>
    </lineage>
</organism>
<evidence type="ECO:0000256" key="10">
    <source>
        <dbReference type="HAMAP-Rule" id="MF_01106"/>
    </source>
</evidence>
<feature type="site" description="Involved in the stabilization of negative charge on the oxyanion by the formation of the oxyanion hole" evidence="10">
    <location>
        <position position="108"/>
    </location>
</feature>
<dbReference type="CDD" id="cd02152">
    <property type="entry name" value="OAT"/>
    <property type="match status" value="1"/>
</dbReference>
<dbReference type="Proteomes" id="UP000319557">
    <property type="component" value="Chromosome"/>
</dbReference>
<gene>
    <name evidence="10 11" type="primary">argJ</name>
    <name evidence="11" type="ORF">EC9_36970</name>
</gene>
<keyword evidence="9 10" id="KW-0012">Acyltransferase</keyword>
<dbReference type="PANTHER" id="PTHR23100">
    <property type="entry name" value="ARGININE BIOSYNTHESIS BIFUNCTIONAL PROTEIN ARGJ"/>
    <property type="match status" value="1"/>
</dbReference>
<dbReference type="SUPFAM" id="SSF56266">
    <property type="entry name" value="DmpA/ArgJ-like"/>
    <property type="match status" value="1"/>
</dbReference>
<evidence type="ECO:0000256" key="1">
    <source>
        <dbReference type="ARBA" id="ARBA00004496"/>
    </source>
</evidence>
<dbReference type="RefSeq" id="WP_145347248.1">
    <property type="nucleotide sequence ID" value="NZ_CP036261.1"/>
</dbReference>
<evidence type="ECO:0000256" key="6">
    <source>
        <dbReference type="ARBA" id="ARBA00022605"/>
    </source>
</evidence>
<keyword evidence="4 10" id="KW-0963">Cytoplasm</keyword>
<evidence type="ECO:0000313" key="11">
    <source>
        <dbReference type="EMBL" id="QDS89497.1"/>
    </source>
</evidence>
<evidence type="ECO:0000256" key="3">
    <source>
        <dbReference type="ARBA" id="ARBA00011475"/>
    </source>
</evidence>
<dbReference type="EC" id="2.3.1.1" evidence="10"/>
<comment type="catalytic activity">
    <reaction evidence="10">
        <text>L-glutamate + acetyl-CoA = N-acetyl-L-glutamate + CoA + H(+)</text>
        <dbReference type="Rhea" id="RHEA:24292"/>
        <dbReference type="ChEBI" id="CHEBI:15378"/>
        <dbReference type="ChEBI" id="CHEBI:29985"/>
        <dbReference type="ChEBI" id="CHEBI:44337"/>
        <dbReference type="ChEBI" id="CHEBI:57287"/>
        <dbReference type="ChEBI" id="CHEBI:57288"/>
        <dbReference type="EC" id="2.3.1.1"/>
    </reaction>
</comment>
<dbReference type="GO" id="GO:0005737">
    <property type="term" value="C:cytoplasm"/>
    <property type="evidence" value="ECO:0007669"/>
    <property type="project" value="UniProtKB-SubCell"/>
</dbReference>
<evidence type="ECO:0000256" key="5">
    <source>
        <dbReference type="ARBA" id="ARBA00022571"/>
    </source>
</evidence>
<dbReference type="HAMAP" id="MF_01106">
    <property type="entry name" value="ArgJ"/>
    <property type="match status" value="1"/>
</dbReference>
<dbReference type="InterPro" id="IPR042195">
    <property type="entry name" value="ArgJ_beta_C"/>
</dbReference>
<feature type="active site" description="Nucleophile" evidence="10">
    <location>
        <position position="183"/>
    </location>
</feature>
<comment type="subcellular location">
    <subcellularLocation>
        <location evidence="1 10">Cytoplasm</location>
    </subcellularLocation>
</comment>
<evidence type="ECO:0000256" key="9">
    <source>
        <dbReference type="ARBA" id="ARBA00023315"/>
    </source>
</evidence>
<feature type="chain" id="PRO_5023410289" description="Arginine biosynthesis bifunctional protein ArgJ beta chain" evidence="10">
    <location>
        <begin position="183"/>
        <end position="395"/>
    </location>
</feature>
<comment type="pathway">
    <text evidence="10">Amino-acid biosynthesis; L-arginine biosynthesis; L-ornithine and N-acetyl-L-glutamate from L-glutamate and N(2)-acetyl-L-ornithine (cyclic): step 1/1.</text>
</comment>
<dbReference type="GO" id="GO:0006526">
    <property type="term" value="P:L-arginine biosynthetic process"/>
    <property type="evidence" value="ECO:0007669"/>
    <property type="project" value="UniProtKB-UniRule"/>
</dbReference>
<evidence type="ECO:0000256" key="8">
    <source>
        <dbReference type="ARBA" id="ARBA00022813"/>
    </source>
</evidence>
<feature type="binding site" evidence="10">
    <location>
        <position position="146"/>
    </location>
    <ligand>
        <name>substrate</name>
    </ligand>
</feature>
<dbReference type="FunFam" id="3.60.70.12:FF:000001">
    <property type="entry name" value="Arginine biosynthesis bifunctional protein ArgJ, chloroplastic"/>
    <property type="match status" value="1"/>
</dbReference>
<dbReference type="NCBIfam" id="TIGR00120">
    <property type="entry name" value="ArgJ"/>
    <property type="match status" value="1"/>
</dbReference>
<dbReference type="EC" id="2.3.1.35" evidence="10"/>
<feature type="binding site" evidence="10">
    <location>
        <position position="172"/>
    </location>
    <ligand>
        <name>substrate</name>
    </ligand>
</feature>
<feature type="site" description="Involved in the stabilization of negative charge on the oxyanion by the formation of the oxyanion hole" evidence="10">
    <location>
        <position position="107"/>
    </location>
</feature>
<dbReference type="InterPro" id="IPR002813">
    <property type="entry name" value="Arg_biosynth_ArgJ"/>
</dbReference>
<dbReference type="Gene3D" id="3.10.20.340">
    <property type="entry name" value="ArgJ beta chain, C-terminal domain"/>
    <property type="match status" value="1"/>
</dbReference>
<dbReference type="FunFam" id="3.10.20.340:FF:000003">
    <property type="entry name" value="Arginine biosynthesis bifunctional protein ArgJ"/>
    <property type="match status" value="1"/>
</dbReference>
<dbReference type="GO" id="GO:0004358">
    <property type="term" value="F:L-glutamate N-acetyltransferase activity, acting on acetyl-L-ornithine as donor"/>
    <property type="evidence" value="ECO:0007669"/>
    <property type="project" value="UniProtKB-UniRule"/>
</dbReference>
<keyword evidence="7 10" id="KW-0808">Transferase</keyword>
<evidence type="ECO:0000256" key="7">
    <source>
        <dbReference type="ARBA" id="ARBA00022679"/>
    </source>
</evidence>
<comment type="pathway">
    <text evidence="10">Amino-acid biosynthesis; L-arginine biosynthesis; N(2)-acetyl-L-ornithine from L-glutamate: step 1/4.</text>
</comment>
<comment type="catalytic activity">
    <reaction evidence="10">
        <text>N(2)-acetyl-L-ornithine + L-glutamate = N-acetyl-L-glutamate + L-ornithine</text>
        <dbReference type="Rhea" id="RHEA:15349"/>
        <dbReference type="ChEBI" id="CHEBI:29985"/>
        <dbReference type="ChEBI" id="CHEBI:44337"/>
        <dbReference type="ChEBI" id="CHEBI:46911"/>
        <dbReference type="ChEBI" id="CHEBI:57805"/>
        <dbReference type="EC" id="2.3.1.35"/>
    </reaction>
</comment>
<comment type="subunit">
    <text evidence="3 10">Heterotetramer of two alpha and two beta chains.</text>
</comment>
<keyword evidence="6 10" id="KW-0028">Amino-acid biosynthesis</keyword>
<dbReference type="InterPro" id="IPR016117">
    <property type="entry name" value="ArgJ-like_dom_sf"/>
</dbReference>
<feature type="site" description="Cleavage; by autolysis" evidence="10">
    <location>
        <begin position="182"/>
        <end position="183"/>
    </location>
</feature>
<dbReference type="Pfam" id="PF01960">
    <property type="entry name" value="ArgJ"/>
    <property type="match status" value="1"/>
</dbReference>
<dbReference type="GO" id="GO:0006592">
    <property type="term" value="P:ornithine biosynthetic process"/>
    <property type="evidence" value="ECO:0007669"/>
    <property type="project" value="TreeGrafter"/>
</dbReference>
<accession>A0A517M3P7</accession>
<keyword evidence="12" id="KW-1185">Reference proteome</keyword>
<evidence type="ECO:0000313" key="12">
    <source>
        <dbReference type="Proteomes" id="UP000319557"/>
    </source>
</evidence>
<evidence type="ECO:0000256" key="2">
    <source>
        <dbReference type="ARBA" id="ARBA00006774"/>
    </source>
</evidence>
<keyword evidence="8 10" id="KW-0068">Autocatalytic cleavage</keyword>
<dbReference type="AlphaFoldDB" id="A0A517M3P7"/>
<keyword evidence="10" id="KW-0511">Multifunctional enzyme</keyword>
<dbReference type="Gene3D" id="3.60.70.12">
    <property type="entry name" value="L-amino peptidase D-ALA esterase/amidase"/>
    <property type="match status" value="1"/>
</dbReference>